<dbReference type="Gene3D" id="3.90.50.10">
    <property type="entry name" value="Photosynthetic Reaction Center, subunit H, domain 2"/>
    <property type="match status" value="1"/>
</dbReference>
<evidence type="ECO:0000256" key="1">
    <source>
        <dbReference type="SAM" id="MobiDB-lite"/>
    </source>
</evidence>
<dbReference type="InterPro" id="IPR052967">
    <property type="entry name" value="Stress_Response_Assoc"/>
</dbReference>
<dbReference type="Pfam" id="PF09557">
    <property type="entry name" value="DUF2382"/>
    <property type="match status" value="1"/>
</dbReference>
<dbReference type="PANTHER" id="PTHR38463">
    <property type="entry name" value="STRESS RESPONSE PROTEIN YSNF"/>
    <property type="match status" value="1"/>
</dbReference>
<dbReference type="AlphaFoldDB" id="A0A6J4T3F8"/>
<sequence length="300" mass="32768">MRHSIQEVENWIGQDLTGADLDKVGTIKDIYLDAETDEPEWLAVSTGAFGGVSFVPLAEAERHGQGVRVPYDKATIKSAPTAKPEGELSQSEEEQLYDHYGLVYGGSRSGSGLPEYEDDAIEVPVEQVAPVAQAPPPAPPPPAPVQQAPPPPAPVQQAPPPPREPVGHDVSGPTTDDAMTRSEEELHVGKAAAPVGRARLRKYVVTEHVQTTVPVQREEVRVEREPVTDADVGEAMDGPPISEEEHEVVLYEEEPVVEKRVVPKERVRMGKEVVTDEQTVTDEIRKEQIEVQGVDESRTR</sequence>
<dbReference type="Pfam" id="PF05239">
    <property type="entry name" value="PRC"/>
    <property type="match status" value="1"/>
</dbReference>
<dbReference type="InterPro" id="IPR019060">
    <property type="entry name" value="DUF2382"/>
</dbReference>
<dbReference type="PANTHER" id="PTHR38463:SF1">
    <property type="entry name" value="STRESS RESPONSE PROTEIN YSNF"/>
    <property type="match status" value="1"/>
</dbReference>
<feature type="region of interest" description="Disordered" evidence="1">
    <location>
        <begin position="131"/>
        <end position="180"/>
    </location>
</feature>
<proteinExistence type="predicted"/>
<dbReference type="GO" id="GO:0019684">
    <property type="term" value="P:photosynthesis, light reaction"/>
    <property type="evidence" value="ECO:0007669"/>
    <property type="project" value="InterPro"/>
</dbReference>
<accession>A0A6J4T3F8</accession>
<evidence type="ECO:0000259" key="2">
    <source>
        <dbReference type="Pfam" id="PF05239"/>
    </source>
</evidence>
<organism evidence="4">
    <name type="scientific">uncultured Solirubrobacteraceae bacterium</name>
    <dbReference type="NCBI Taxonomy" id="1162706"/>
    <lineage>
        <taxon>Bacteria</taxon>
        <taxon>Bacillati</taxon>
        <taxon>Actinomycetota</taxon>
        <taxon>Thermoleophilia</taxon>
        <taxon>Solirubrobacterales</taxon>
        <taxon>Solirubrobacteraceae</taxon>
        <taxon>environmental samples</taxon>
    </lineage>
</organism>
<feature type="compositionally biased region" description="Pro residues" evidence="1">
    <location>
        <begin position="133"/>
        <end position="164"/>
    </location>
</feature>
<reference evidence="4" key="1">
    <citation type="submission" date="2020-02" db="EMBL/GenBank/DDBJ databases">
        <authorList>
            <person name="Meier V. D."/>
        </authorList>
    </citation>
    <scope>NUCLEOTIDE SEQUENCE</scope>
    <source>
        <strain evidence="4">AVDCRST_MAG67</strain>
    </source>
</reference>
<gene>
    <name evidence="4" type="ORF">AVDCRST_MAG67-2899</name>
</gene>
<dbReference type="InterPro" id="IPR014747">
    <property type="entry name" value="Bac_photo_RC_H_C"/>
</dbReference>
<evidence type="ECO:0000313" key="4">
    <source>
        <dbReference type="EMBL" id="CAA9512888.1"/>
    </source>
</evidence>
<dbReference type="EMBL" id="CADCVQ010000119">
    <property type="protein sequence ID" value="CAA9512888.1"/>
    <property type="molecule type" value="Genomic_DNA"/>
</dbReference>
<dbReference type="InterPro" id="IPR027275">
    <property type="entry name" value="PRC-brl_dom"/>
</dbReference>
<evidence type="ECO:0000259" key="3">
    <source>
        <dbReference type="Pfam" id="PF09557"/>
    </source>
</evidence>
<dbReference type="InterPro" id="IPR011033">
    <property type="entry name" value="PRC_barrel-like_sf"/>
</dbReference>
<dbReference type="GO" id="GO:0030077">
    <property type="term" value="C:plasma membrane light-harvesting complex"/>
    <property type="evidence" value="ECO:0007669"/>
    <property type="project" value="InterPro"/>
</dbReference>
<protein>
    <submittedName>
        <fullName evidence="4">Putative conserved domain protein</fullName>
    </submittedName>
</protein>
<name>A0A6J4T3F8_9ACTN</name>
<feature type="domain" description="PRC-barrel" evidence="2">
    <location>
        <begin position="9"/>
        <end position="73"/>
    </location>
</feature>
<feature type="domain" description="DUF2382" evidence="3">
    <location>
        <begin position="179"/>
        <end position="291"/>
    </location>
</feature>
<feature type="region of interest" description="Disordered" evidence="1">
    <location>
        <begin position="220"/>
        <end position="245"/>
    </location>
</feature>
<dbReference type="SUPFAM" id="SSF50346">
    <property type="entry name" value="PRC-barrel domain"/>
    <property type="match status" value="1"/>
</dbReference>